<organism evidence="8 9">
    <name type="scientific">Roridomyces roridus</name>
    <dbReference type="NCBI Taxonomy" id="1738132"/>
    <lineage>
        <taxon>Eukaryota</taxon>
        <taxon>Fungi</taxon>
        <taxon>Dikarya</taxon>
        <taxon>Basidiomycota</taxon>
        <taxon>Agaricomycotina</taxon>
        <taxon>Agaricomycetes</taxon>
        <taxon>Agaricomycetidae</taxon>
        <taxon>Agaricales</taxon>
        <taxon>Marasmiineae</taxon>
        <taxon>Mycenaceae</taxon>
        <taxon>Roridomyces</taxon>
    </lineage>
</organism>
<keyword evidence="4" id="KW-0560">Oxidoreductase</keyword>
<dbReference type="GO" id="GO:0016706">
    <property type="term" value="F:2-oxoglutarate-dependent dioxygenase activity"/>
    <property type="evidence" value="ECO:0007669"/>
    <property type="project" value="TreeGrafter"/>
</dbReference>
<evidence type="ECO:0000256" key="5">
    <source>
        <dbReference type="ARBA" id="ARBA00023004"/>
    </source>
</evidence>
<keyword evidence="9" id="KW-1185">Reference proteome</keyword>
<evidence type="ECO:0000259" key="7">
    <source>
        <dbReference type="Pfam" id="PF02668"/>
    </source>
</evidence>
<accession>A0AAD7FWS6</accession>
<proteinExistence type="inferred from homology"/>
<dbReference type="SUPFAM" id="SSF51197">
    <property type="entry name" value="Clavaminate synthase-like"/>
    <property type="match status" value="1"/>
</dbReference>
<keyword evidence="3" id="KW-0223">Dioxygenase</keyword>
<keyword evidence="2" id="KW-0479">Metal-binding</keyword>
<evidence type="ECO:0000313" key="8">
    <source>
        <dbReference type="EMBL" id="KAJ7641599.1"/>
    </source>
</evidence>
<dbReference type="InterPro" id="IPR003819">
    <property type="entry name" value="TauD/TfdA-like"/>
</dbReference>
<evidence type="ECO:0000256" key="2">
    <source>
        <dbReference type="ARBA" id="ARBA00022723"/>
    </source>
</evidence>
<dbReference type="PANTHER" id="PTHR30468:SF10">
    <property type="entry name" value="TAUD_TFDA-LIKE DOMAIN-CONTAINING PROTEIN"/>
    <property type="match status" value="1"/>
</dbReference>
<dbReference type="InterPro" id="IPR051323">
    <property type="entry name" value="AtsK-like"/>
</dbReference>
<dbReference type="GO" id="GO:0046872">
    <property type="term" value="F:metal ion binding"/>
    <property type="evidence" value="ECO:0007669"/>
    <property type="project" value="UniProtKB-KW"/>
</dbReference>
<evidence type="ECO:0000313" key="9">
    <source>
        <dbReference type="Proteomes" id="UP001221142"/>
    </source>
</evidence>
<feature type="region of interest" description="Disordered" evidence="6">
    <location>
        <begin position="38"/>
        <end position="59"/>
    </location>
</feature>
<dbReference type="InterPro" id="IPR042098">
    <property type="entry name" value="TauD-like_sf"/>
</dbReference>
<name>A0AAD7FWS6_9AGAR</name>
<dbReference type="EMBL" id="JARKIF010000004">
    <property type="protein sequence ID" value="KAJ7641599.1"/>
    <property type="molecule type" value="Genomic_DNA"/>
</dbReference>
<comment type="caution">
    <text evidence="8">The sequence shown here is derived from an EMBL/GenBank/DDBJ whole genome shotgun (WGS) entry which is preliminary data.</text>
</comment>
<keyword evidence="5" id="KW-0408">Iron</keyword>
<evidence type="ECO:0000256" key="4">
    <source>
        <dbReference type="ARBA" id="ARBA00023002"/>
    </source>
</evidence>
<evidence type="ECO:0000256" key="3">
    <source>
        <dbReference type="ARBA" id="ARBA00022964"/>
    </source>
</evidence>
<dbReference type="PANTHER" id="PTHR30468">
    <property type="entry name" value="ALPHA-KETOGLUTARATE-DEPENDENT SULFONATE DIOXYGENASE"/>
    <property type="match status" value="1"/>
</dbReference>
<dbReference type="AlphaFoldDB" id="A0AAD7FWS6"/>
<protein>
    <recommendedName>
        <fullName evidence="7">TauD/TfdA-like domain-containing protein</fullName>
    </recommendedName>
</protein>
<sequence>MDAAVACARGNVDAQECVYKYDLLILETGVFPGCPKPPSKVNKRPVSKPPSKVNKCPASTHPVIRTHPVTGYKSLFVNKGFTKRILELTEDESDDVWITCSAIYLGQPMHFPYRDGLRTGNRIVRIGEKPLFDSSSLSRRKALGLDEAAGLPTDKKKPM</sequence>
<dbReference type="Pfam" id="PF02668">
    <property type="entry name" value="TauD"/>
    <property type="match status" value="1"/>
</dbReference>
<dbReference type="GO" id="GO:0005737">
    <property type="term" value="C:cytoplasm"/>
    <property type="evidence" value="ECO:0007669"/>
    <property type="project" value="TreeGrafter"/>
</dbReference>
<gene>
    <name evidence="8" type="ORF">FB45DRAFT_1022342</name>
</gene>
<evidence type="ECO:0000256" key="1">
    <source>
        <dbReference type="ARBA" id="ARBA00005896"/>
    </source>
</evidence>
<feature type="domain" description="TauD/TfdA-like" evidence="7">
    <location>
        <begin position="46"/>
        <end position="96"/>
    </location>
</feature>
<evidence type="ECO:0000256" key="6">
    <source>
        <dbReference type="SAM" id="MobiDB-lite"/>
    </source>
</evidence>
<reference evidence="8" key="1">
    <citation type="submission" date="2023-03" db="EMBL/GenBank/DDBJ databases">
        <title>Massive genome expansion in bonnet fungi (Mycena s.s.) driven by repeated elements and novel gene families across ecological guilds.</title>
        <authorList>
            <consortium name="Lawrence Berkeley National Laboratory"/>
            <person name="Harder C.B."/>
            <person name="Miyauchi S."/>
            <person name="Viragh M."/>
            <person name="Kuo A."/>
            <person name="Thoen E."/>
            <person name="Andreopoulos B."/>
            <person name="Lu D."/>
            <person name="Skrede I."/>
            <person name="Drula E."/>
            <person name="Henrissat B."/>
            <person name="Morin E."/>
            <person name="Kohler A."/>
            <person name="Barry K."/>
            <person name="LaButti K."/>
            <person name="Morin E."/>
            <person name="Salamov A."/>
            <person name="Lipzen A."/>
            <person name="Mereny Z."/>
            <person name="Hegedus B."/>
            <person name="Baldrian P."/>
            <person name="Stursova M."/>
            <person name="Weitz H."/>
            <person name="Taylor A."/>
            <person name="Grigoriev I.V."/>
            <person name="Nagy L.G."/>
            <person name="Martin F."/>
            <person name="Kauserud H."/>
        </authorList>
    </citation>
    <scope>NUCLEOTIDE SEQUENCE</scope>
    <source>
        <strain evidence="8">9284</strain>
    </source>
</reference>
<comment type="similarity">
    <text evidence="1">Belongs to the TfdA dioxygenase family.</text>
</comment>
<dbReference type="Gene3D" id="3.60.130.10">
    <property type="entry name" value="Clavaminate synthase-like"/>
    <property type="match status" value="1"/>
</dbReference>
<dbReference type="Proteomes" id="UP001221142">
    <property type="component" value="Unassembled WGS sequence"/>
</dbReference>